<evidence type="ECO:0000256" key="2">
    <source>
        <dbReference type="ARBA" id="ARBA00023008"/>
    </source>
</evidence>
<keyword evidence="3" id="KW-0472">Membrane</keyword>
<keyword evidence="1 4" id="KW-0732">Signal</keyword>
<comment type="caution">
    <text evidence="6">The sequence shown here is derived from an EMBL/GenBank/DDBJ whole genome shotgun (WGS) entry which is preliminary data.</text>
</comment>
<feature type="chain" id="PRO_5033016334" evidence="4">
    <location>
        <begin position="24"/>
        <end position="220"/>
    </location>
</feature>
<dbReference type="GO" id="GO:0005507">
    <property type="term" value="F:copper ion binding"/>
    <property type="evidence" value="ECO:0007669"/>
    <property type="project" value="InterPro"/>
</dbReference>
<reference evidence="6 7" key="1">
    <citation type="submission" date="2020-08" db="EMBL/GenBank/DDBJ databases">
        <title>Sequencing the genomes of 1000 actinobacteria strains.</title>
        <authorList>
            <person name="Klenk H.-P."/>
        </authorList>
    </citation>
    <scope>NUCLEOTIDE SEQUENCE [LARGE SCALE GENOMIC DNA]</scope>
    <source>
        <strain evidence="6 7">DSM 45362</strain>
    </source>
</reference>
<evidence type="ECO:0000256" key="1">
    <source>
        <dbReference type="ARBA" id="ARBA00022729"/>
    </source>
</evidence>
<keyword evidence="7" id="KW-1185">Reference proteome</keyword>
<organism evidence="6 7">
    <name type="scientific">Allocatelliglobosispora scoriae</name>
    <dbReference type="NCBI Taxonomy" id="643052"/>
    <lineage>
        <taxon>Bacteria</taxon>
        <taxon>Bacillati</taxon>
        <taxon>Actinomycetota</taxon>
        <taxon>Actinomycetes</taxon>
        <taxon>Micromonosporales</taxon>
        <taxon>Micromonosporaceae</taxon>
        <taxon>Allocatelliglobosispora</taxon>
    </lineage>
</organism>
<name>A0A841C0N9_9ACTN</name>
<dbReference type="Proteomes" id="UP000587527">
    <property type="component" value="Unassembled WGS sequence"/>
</dbReference>
<feature type="signal peptide" evidence="4">
    <location>
        <begin position="1"/>
        <end position="23"/>
    </location>
</feature>
<evidence type="ECO:0000313" key="7">
    <source>
        <dbReference type="Proteomes" id="UP000587527"/>
    </source>
</evidence>
<dbReference type="InterPro" id="IPR014755">
    <property type="entry name" value="Cu-Rt/internalin_Ig-like"/>
</dbReference>
<keyword evidence="3" id="KW-1133">Transmembrane helix</keyword>
<sequence>MRRMLPLLAALAVVLGFGSPAAAHGQLAFSEPAHQTTVKTPLERLALYFTEKPASNAYFTLTAPTGQRVDKGWSHGEPRRLDKPVEELILRDGKWEPMVYNAGFPAMLTASHWPVKGVYTIRYISLASDGDKVTGEIRFDYQGPISKAPDGWQPPTNEPDPALVGGQTVNATATGGTTATATPVVALPAEEQGTSPWIYVLVGLVALVGGFFLLRRVRRT</sequence>
<feature type="domain" description="CopC" evidence="5">
    <location>
        <begin position="24"/>
        <end position="140"/>
    </location>
</feature>
<evidence type="ECO:0000256" key="3">
    <source>
        <dbReference type="SAM" id="Phobius"/>
    </source>
</evidence>
<gene>
    <name evidence="6" type="ORF">F4553_006056</name>
</gene>
<proteinExistence type="predicted"/>
<dbReference type="RefSeq" id="WP_184842548.1">
    <property type="nucleotide sequence ID" value="NZ_JACHMN010000003.1"/>
</dbReference>
<dbReference type="GO" id="GO:0046688">
    <property type="term" value="P:response to copper ion"/>
    <property type="evidence" value="ECO:0007669"/>
    <property type="project" value="InterPro"/>
</dbReference>
<dbReference type="AlphaFoldDB" id="A0A841C0N9"/>
<evidence type="ECO:0000256" key="4">
    <source>
        <dbReference type="SAM" id="SignalP"/>
    </source>
</evidence>
<protein>
    <submittedName>
        <fullName evidence="6">Methionine-rich copper-binding protein CopC</fullName>
    </submittedName>
</protein>
<dbReference type="EMBL" id="JACHMN010000003">
    <property type="protein sequence ID" value="MBB5872622.1"/>
    <property type="molecule type" value="Genomic_DNA"/>
</dbReference>
<dbReference type="SUPFAM" id="SSF81296">
    <property type="entry name" value="E set domains"/>
    <property type="match status" value="1"/>
</dbReference>
<keyword evidence="3" id="KW-0812">Transmembrane</keyword>
<evidence type="ECO:0000313" key="6">
    <source>
        <dbReference type="EMBL" id="MBB5872622.1"/>
    </source>
</evidence>
<dbReference type="Pfam" id="PF04234">
    <property type="entry name" value="CopC"/>
    <property type="match status" value="1"/>
</dbReference>
<accession>A0A841C0N9</accession>
<dbReference type="GO" id="GO:0042597">
    <property type="term" value="C:periplasmic space"/>
    <property type="evidence" value="ECO:0007669"/>
    <property type="project" value="InterPro"/>
</dbReference>
<evidence type="ECO:0000259" key="5">
    <source>
        <dbReference type="Pfam" id="PF04234"/>
    </source>
</evidence>
<dbReference type="InterPro" id="IPR014756">
    <property type="entry name" value="Ig_E-set"/>
</dbReference>
<keyword evidence="2" id="KW-0186">Copper</keyword>
<feature type="transmembrane region" description="Helical" evidence="3">
    <location>
        <begin position="197"/>
        <end position="214"/>
    </location>
</feature>
<dbReference type="InterPro" id="IPR007348">
    <property type="entry name" value="CopC_dom"/>
</dbReference>
<dbReference type="Gene3D" id="2.60.40.1220">
    <property type="match status" value="1"/>
</dbReference>